<evidence type="ECO:0000259" key="2">
    <source>
        <dbReference type="PROSITE" id="PS50174"/>
    </source>
</evidence>
<evidence type="ECO:0008006" key="6">
    <source>
        <dbReference type="Google" id="ProtNLM"/>
    </source>
</evidence>
<gene>
    <name evidence="4" type="ORF">HPP92_005002</name>
</gene>
<dbReference type="InterPro" id="IPR001374">
    <property type="entry name" value="R3H_dom"/>
</dbReference>
<dbReference type="InterPro" id="IPR036867">
    <property type="entry name" value="R3H_dom_sf"/>
</dbReference>
<dbReference type="PROSITE" id="PS50174">
    <property type="entry name" value="G_PATCH"/>
    <property type="match status" value="2"/>
</dbReference>
<feature type="compositionally biased region" description="Acidic residues" evidence="1">
    <location>
        <begin position="175"/>
        <end position="190"/>
    </location>
</feature>
<dbReference type="CDD" id="cd02646">
    <property type="entry name" value="R3H_G-patch"/>
    <property type="match status" value="1"/>
</dbReference>
<dbReference type="InterPro" id="IPR000467">
    <property type="entry name" value="G_patch_dom"/>
</dbReference>
<evidence type="ECO:0000256" key="1">
    <source>
        <dbReference type="SAM" id="MobiDB-lite"/>
    </source>
</evidence>
<feature type="domain" description="G-patch" evidence="2">
    <location>
        <begin position="654"/>
        <end position="680"/>
    </location>
</feature>
<dbReference type="Proteomes" id="UP000639772">
    <property type="component" value="Unassembled WGS sequence"/>
</dbReference>
<dbReference type="InterPro" id="IPR034082">
    <property type="entry name" value="R3H_G-patch"/>
</dbReference>
<dbReference type="SMART" id="SM00443">
    <property type="entry name" value="G_patch"/>
    <property type="match status" value="2"/>
</dbReference>
<feature type="compositionally biased region" description="Low complexity" evidence="1">
    <location>
        <begin position="214"/>
        <end position="224"/>
    </location>
</feature>
<feature type="region of interest" description="Disordered" evidence="1">
    <location>
        <begin position="171"/>
        <end position="230"/>
    </location>
</feature>
<feature type="region of interest" description="Disordered" evidence="1">
    <location>
        <begin position="1"/>
        <end position="33"/>
    </location>
</feature>
<feature type="domain" description="G-patch" evidence="2">
    <location>
        <begin position="585"/>
        <end position="631"/>
    </location>
</feature>
<sequence length="701" mass="76043">MVGGSGGRRRSTKRNLNQDFLPGGGRKNPEGAVFSFSRHRGSVLKASGSIIDGSLRRGHAFNYAYPEYAEPSGVDGPDSDIFVSSAGETSNTAFIDRDLYSNPLVEVPTHECNLSIADHVGLGYRGEEEDENEEAVAMESEGEALNDLETYSTPATKKEKFLMIGGVRIYTEDSSSPDEDVDGVEDDDSVGETTPNSDELNSSYSEEEEISRYDNSSDCSSDLDSGSDIDEGLAEDYVEGIGGSSELLNSKWLKTANLSDLGEGILVGSGGDTNVRGGDELGLNALMNASMEYGMKKPKSRKGKDKAKLPYFGTPVVDIEVAGNHDLLFVKDSRSASRKKYQKRQSSHLSLSWPGEAQKSKKYNNYNYSGGKKKHHKELIAKKRRQRMINRGVDLDQINKKLREVVMNDVDMFSFLPMHSRDCSQVQRLASVYQLRSGCQGSGKKRFVTVTRTERTSLPSSKDKDRLDKLLGIGTEEDFVVSSCGMSKGRTKANKKWSSTPGLKQRREAHSSALNKLANQVVSCGKKKQSSRQPYAENPVSFVSCGIMRADSAAELIAADSIDTKTEVEVTETTALKLGAFEVHTKGFGSRMMAKMGFVEGSGLGKSGQGMVHPIEAIKRPKSLGLGIEFAESSAAEVRVERDQVIGAAFEKHTKGFGSKMMAKMGFVPGSGLGKDAQDGFCSGFGVGEGCPRCYCTVDGN</sequence>
<accession>A0A835RNW0</accession>
<dbReference type="Gene3D" id="3.30.1370.50">
    <property type="entry name" value="R3H-like domain"/>
    <property type="match status" value="1"/>
</dbReference>
<dbReference type="Pfam" id="PF01585">
    <property type="entry name" value="G-patch"/>
    <property type="match status" value="2"/>
</dbReference>
<proteinExistence type="predicted"/>
<comment type="caution">
    <text evidence="4">The sequence shown here is derived from an EMBL/GenBank/DDBJ whole genome shotgun (WGS) entry which is preliminary data.</text>
</comment>
<dbReference type="AlphaFoldDB" id="A0A835RNW0"/>
<protein>
    <recommendedName>
        <fullName evidence="6">Protein SQS1</fullName>
    </recommendedName>
</protein>
<dbReference type="PANTHER" id="PTHR47423:SF2">
    <property type="entry name" value="PROTEIN SQS1"/>
    <property type="match status" value="1"/>
</dbReference>
<organism evidence="4 5">
    <name type="scientific">Vanilla planifolia</name>
    <name type="common">Vanilla</name>
    <dbReference type="NCBI Taxonomy" id="51239"/>
    <lineage>
        <taxon>Eukaryota</taxon>
        <taxon>Viridiplantae</taxon>
        <taxon>Streptophyta</taxon>
        <taxon>Embryophyta</taxon>
        <taxon>Tracheophyta</taxon>
        <taxon>Spermatophyta</taxon>
        <taxon>Magnoliopsida</taxon>
        <taxon>Liliopsida</taxon>
        <taxon>Asparagales</taxon>
        <taxon>Orchidaceae</taxon>
        <taxon>Vanilloideae</taxon>
        <taxon>Vanilleae</taxon>
        <taxon>Vanilla</taxon>
    </lineage>
</organism>
<name>A0A835RNW0_VANPL</name>
<feature type="domain" description="R3H" evidence="3">
    <location>
        <begin position="389"/>
        <end position="454"/>
    </location>
</feature>
<dbReference type="PROSITE" id="PS51061">
    <property type="entry name" value="R3H"/>
    <property type="match status" value="1"/>
</dbReference>
<dbReference type="PANTHER" id="PTHR47423">
    <property type="entry name" value="G-PATCH DOMAIN CONTAINING PROTEIN"/>
    <property type="match status" value="1"/>
</dbReference>
<evidence type="ECO:0000313" key="4">
    <source>
        <dbReference type="EMBL" id="KAG0494008.1"/>
    </source>
</evidence>
<dbReference type="GO" id="GO:0003676">
    <property type="term" value="F:nucleic acid binding"/>
    <property type="evidence" value="ECO:0007669"/>
    <property type="project" value="UniProtKB-UniRule"/>
</dbReference>
<reference evidence="4 5" key="1">
    <citation type="journal article" date="2020" name="Nat. Food">
        <title>A phased Vanilla planifolia genome enables genetic improvement of flavour and production.</title>
        <authorList>
            <person name="Hasing T."/>
            <person name="Tang H."/>
            <person name="Brym M."/>
            <person name="Khazi F."/>
            <person name="Huang T."/>
            <person name="Chambers A.H."/>
        </authorList>
    </citation>
    <scope>NUCLEOTIDE SEQUENCE [LARGE SCALE GENOMIC DNA]</scope>
    <source>
        <tissue evidence="4">Leaf</tissue>
    </source>
</reference>
<evidence type="ECO:0000313" key="5">
    <source>
        <dbReference type="Proteomes" id="UP000639772"/>
    </source>
</evidence>
<dbReference type="Pfam" id="PF01424">
    <property type="entry name" value="R3H"/>
    <property type="match status" value="1"/>
</dbReference>
<dbReference type="EMBL" id="JADCNM010000002">
    <property type="protein sequence ID" value="KAG0494008.1"/>
    <property type="molecule type" value="Genomic_DNA"/>
</dbReference>
<evidence type="ECO:0000259" key="3">
    <source>
        <dbReference type="PROSITE" id="PS51061"/>
    </source>
</evidence>
<dbReference type="OrthoDB" id="29523at2759"/>